<evidence type="ECO:0000256" key="2">
    <source>
        <dbReference type="PROSITE-ProRule" id="PRU00191"/>
    </source>
</evidence>
<feature type="compositionally biased region" description="Pro residues" evidence="3">
    <location>
        <begin position="302"/>
        <end position="311"/>
    </location>
</feature>
<dbReference type="Pfam" id="PF23268">
    <property type="entry name" value="RIN1"/>
    <property type="match status" value="1"/>
</dbReference>
<dbReference type="SUPFAM" id="SSF109993">
    <property type="entry name" value="VPS9 domain"/>
    <property type="match status" value="1"/>
</dbReference>
<feature type="domain" description="SH2" evidence="4">
    <location>
        <begin position="77"/>
        <end position="171"/>
    </location>
</feature>
<dbReference type="OrthoDB" id="10013007at2759"/>
<feature type="compositionally biased region" description="Polar residues" evidence="3">
    <location>
        <begin position="432"/>
        <end position="453"/>
    </location>
</feature>
<dbReference type="Pfam" id="PF00017">
    <property type="entry name" value="SH2"/>
    <property type="match status" value="1"/>
</dbReference>
<dbReference type="InterPro" id="IPR045046">
    <property type="entry name" value="Vps9-like"/>
</dbReference>
<sequence length="859" mass="95408">MLESQFHILGGKRLDDISDTFSATVSVRNRGGGKMQEDHVYDYPDAHPVGEKRMCPQRGSLKSISVLDRLLLTYPVWLQLSINSATALHILQREPPGTFLVRKSSTSQKKMLCVRLADDSVPSFVKQFVIREKDSTFSLESSAISFPDLCRLIAFYCVSRDVLPFTLELPEAIAKASSHKQLESISHMGVEFWSSQLNFRGPRNGPPPVLDAPVVTNPKPQHSTTSTTSETTSATLFQEFCPIHTRSPSELDLGAGQGALCFINPLFLQEHPIRGAMHKRHHFKRSIKVRVSTENSSSLSPPVTPPPPPPLLAKAKGKGKKVQQTEVAQTSEVDKNNVEVVEADSDYLHPCLVLPKKKSAVIIPILSPTVEEDYQLPKALLQAQRKTTAESEEDNEDEDIGLMLEKRKAPSLTELDSSSSISSLDETEESPQRPSLTRGTSNPIISSPQPTHQSVSALRKMSAAFVSFFVPGKRVVRLVEDLSHDRRMTFGALIQDFLREQREALKLPCLTTAVELLQGLRLFINQAKVFLLECGELEPPIETLVPEDEKDQTLEKALFRCVLKPLKGQIDTALYNMHEHDGSFKRLAESMKRAGDASPRDLFGVQVAVPDAHGIEKIKQKMSLMRRAYSPIDKVVLLLQICKLIYKAMKTNSGQEFGADDFLPALSYVIVQCNMPELCLEVEYMMELLETSWLTGEGGYYLTSIYASLSYIQSEPDAGPSSGLTHQVKESLKEWSHRRSTESKSQSDIKQRFVKVLFQDGECSLVKTLQWKAGFGGEVLAQLCAMKFGVEQPDEYGLYWRSSGKLIPVPLDAQIEDLQNVGTSSAPLIYQHANQDIKSSRLTRGGALDLSGEASPSDT</sequence>
<dbReference type="EMBL" id="JAHKSW010000018">
    <property type="protein sequence ID" value="KAG7321371.1"/>
    <property type="molecule type" value="Genomic_DNA"/>
</dbReference>
<evidence type="ECO:0000256" key="1">
    <source>
        <dbReference type="ARBA" id="ARBA00022468"/>
    </source>
</evidence>
<feature type="compositionally biased region" description="Low complexity" evidence="3">
    <location>
        <begin position="411"/>
        <end position="424"/>
    </location>
</feature>
<dbReference type="PANTHER" id="PTHR23101:SF127">
    <property type="entry name" value="RAS AND RAB INTERACTOR 1-RELATED"/>
    <property type="match status" value="1"/>
</dbReference>
<keyword evidence="1" id="KW-0343">GTPase activation</keyword>
<name>A0A9D3NDF3_9TELE</name>
<evidence type="ECO:0000259" key="5">
    <source>
        <dbReference type="PROSITE" id="PS51205"/>
    </source>
</evidence>
<evidence type="ECO:0000313" key="6">
    <source>
        <dbReference type="EMBL" id="KAG7321371.1"/>
    </source>
</evidence>
<dbReference type="GO" id="GO:0005829">
    <property type="term" value="C:cytosol"/>
    <property type="evidence" value="ECO:0007669"/>
    <property type="project" value="TreeGrafter"/>
</dbReference>
<protein>
    <recommendedName>
        <fullName evidence="8">Ras and Rab interactor 2</fullName>
    </recommendedName>
</protein>
<dbReference type="Gene3D" id="3.30.505.10">
    <property type="entry name" value="SH2 domain"/>
    <property type="match status" value="1"/>
</dbReference>
<evidence type="ECO:0000313" key="7">
    <source>
        <dbReference type="Proteomes" id="UP000824219"/>
    </source>
</evidence>
<dbReference type="InterPro" id="IPR000980">
    <property type="entry name" value="SH2"/>
</dbReference>
<evidence type="ECO:0000259" key="4">
    <source>
        <dbReference type="PROSITE" id="PS50001"/>
    </source>
</evidence>
<dbReference type="GO" id="GO:0030139">
    <property type="term" value="C:endocytic vesicle"/>
    <property type="evidence" value="ECO:0007669"/>
    <property type="project" value="TreeGrafter"/>
</dbReference>
<feature type="region of interest" description="Disordered" evidence="3">
    <location>
        <begin position="291"/>
        <end position="331"/>
    </location>
</feature>
<comment type="caution">
    <text evidence="6">The sequence shown here is derived from an EMBL/GenBank/DDBJ whole genome shotgun (WGS) entry which is preliminary data.</text>
</comment>
<dbReference type="InterPro" id="IPR003123">
    <property type="entry name" value="VPS9"/>
</dbReference>
<dbReference type="PROSITE" id="PS51205">
    <property type="entry name" value="VPS9"/>
    <property type="match status" value="1"/>
</dbReference>
<dbReference type="PANTHER" id="PTHR23101">
    <property type="entry name" value="RAB GDP/GTP EXCHANGE FACTOR"/>
    <property type="match status" value="1"/>
</dbReference>
<dbReference type="SMART" id="SM00252">
    <property type="entry name" value="SH2"/>
    <property type="match status" value="1"/>
</dbReference>
<dbReference type="Proteomes" id="UP000824219">
    <property type="component" value="Linkage Group LG18"/>
</dbReference>
<reference evidence="6 7" key="1">
    <citation type="submission" date="2021-06" db="EMBL/GenBank/DDBJ databases">
        <title>Chromosome-level genome assembly of the red-tail catfish (Hemibagrus wyckioides).</title>
        <authorList>
            <person name="Shao F."/>
        </authorList>
    </citation>
    <scope>NUCLEOTIDE SEQUENCE [LARGE SCALE GENOMIC DNA]</scope>
    <source>
        <strain evidence="6">EC202008001</strain>
        <tissue evidence="6">Blood</tissue>
    </source>
</reference>
<dbReference type="GO" id="GO:0031267">
    <property type="term" value="F:small GTPase binding"/>
    <property type="evidence" value="ECO:0007669"/>
    <property type="project" value="TreeGrafter"/>
</dbReference>
<dbReference type="GO" id="GO:0016192">
    <property type="term" value="P:vesicle-mediated transport"/>
    <property type="evidence" value="ECO:0007669"/>
    <property type="project" value="InterPro"/>
</dbReference>
<dbReference type="SMART" id="SM00167">
    <property type="entry name" value="VPS9"/>
    <property type="match status" value="1"/>
</dbReference>
<keyword evidence="7" id="KW-1185">Reference proteome</keyword>
<feature type="domain" description="VPS9" evidence="5">
    <location>
        <begin position="578"/>
        <end position="721"/>
    </location>
</feature>
<feature type="region of interest" description="Disordered" evidence="3">
    <location>
        <begin position="405"/>
        <end position="453"/>
    </location>
</feature>
<evidence type="ECO:0000256" key="3">
    <source>
        <dbReference type="SAM" id="MobiDB-lite"/>
    </source>
</evidence>
<dbReference type="InterPro" id="IPR036860">
    <property type="entry name" value="SH2_dom_sf"/>
</dbReference>
<proteinExistence type="predicted"/>
<dbReference type="Gene3D" id="1.20.1050.80">
    <property type="entry name" value="VPS9 domain"/>
    <property type="match status" value="1"/>
</dbReference>
<dbReference type="GO" id="GO:0005096">
    <property type="term" value="F:GTPase activator activity"/>
    <property type="evidence" value="ECO:0007669"/>
    <property type="project" value="UniProtKB-KW"/>
</dbReference>
<gene>
    <name evidence="6" type="ORF">KOW79_015786</name>
</gene>
<dbReference type="PROSITE" id="PS50001">
    <property type="entry name" value="SH2"/>
    <property type="match status" value="1"/>
</dbReference>
<dbReference type="InterPro" id="IPR037191">
    <property type="entry name" value="VPS9_dom_sf"/>
</dbReference>
<accession>A0A9D3NDF3</accession>
<dbReference type="SUPFAM" id="SSF55550">
    <property type="entry name" value="SH2 domain"/>
    <property type="match status" value="1"/>
</dbReference>
<keyword evidence="2" id="KW-0727">SH2 domain</keyword>
<organism evidence="6 7">
    <name type="scientific">Hemibagrus wyckioides</name>
    <dbReference type="NCBI Taxonomy" id="337641"/>
    <lineage>
        <taxon>Eukaryota</taxon>
        <taxon>Metazoa</taxon>
        <taxon>Chordata</taxon>
        <taxon>Craniata</taxon>
        <taxon>Vertebrata</taxon>
        <taxon>Euteleostomi</taxon>
        <taxon>Actinopterygii</taxon>
        <taxon>Neopterygii</taxon>
        <taxon>Teleostei</taxon>
        <taxon>Ostariophysi</taxon>
        <taxon>Siluriformes</taxon>
        <taxon>Bagridae</taxon>
        <taxon>Hemibagrus</taxon>
    </lineage>
</organism>
<dbReference type="Pfam" id="PF02204">
    <property type="entry name" value="VPS9"/>
    <property type="match status" value="1"/>
</dbReference>
<dbReference type="AlphaFoldDB" id="A0A9D3NDF3"/>
<dbReference type="GO" id="GO:0005085">
    <property type="term" value="F:guanyl-nucleotide exchange factor activity"/>
    <property type="evidence" value="ECO:0007669"/>
    <property type="project" value="InterPro"/>
</dbReference>
<evidence type="ECO:0008006" key="8">
    <source>
        <dbReference type="Google" id="ProtNLM"/>
    </source>
</evidence>